<dbReference type="InterPro" id="IPR033659">
    <property type="entry name" value="Ferrochelatase_N"/>
</dbReference>
<gene>
    <name evidence="9" type="primary">hemH</name>
    <name evidence="11" type="ORF">SAMN06297382_0162</name>
</gene>
<keyword evidence="3 9" id="KW-0479">Metal-binding</keyword>
<dbReference type="PANTHER" id="PTHR11108:SF1">
    <property type="entry name" value="FERROCHELATASE, MITOCHONDRIAL"/>
    <property type="match status" value="1"/>
</dbReference>
<dbReference type="CDD" id="cd00419">
    <property type="entry name" value="Ferrochelatase_C"/>
    <property type="match status" value="1"/>
</dbReference>
<dbReference type="GO" id="GO:0006783">
    <property type="term" value="P:heme biosynthetic process"/>
    <property type="evidence" value="ECO:0007669"/>
    <property type="project" value="UniProtKB-UniRule"/>
</dbReference>
<evidence type="ECO:0000256" key="10">
    <source>
        <dbReference type="RuleBase" id="RU000607"/>
    </source>
</evidence>
<keyword evidence="2 9" id="KW-0963">Cytoplasm</keyword>
<dbReference type="OrthoDB" id="9809741at2"/>
<keyword evidence="4 9" id="KW-0408">Iron</keyword>
<reference evidence="11 12" key="1">
    <citation type="submission" date="2017-07" db="EMBL/GenBank/DDBJ databases">
        <authorList>
            <person name="Sun Z.S."/>
            <person name="Albrecht U."/>
            <person name="Echele G."/>
            <person name="Lee C.C."/>
        </authorList>
    </citation>
    <scope>NUCLEOTIDE SEQUENCE [LARGE SCALE GENOMIC DNA]</scope>
    <source>
        <strain evidence="11 12">CGMCC 1.12710</strain>
    </source>
</reference>
<evidence type="ECO:0000256" key="5">
    <source>
        <dbReference type="ARBA" id="ARBA00023133"/>
    </source>
</evidence>
<evidence type="ECO:0000256" key="7">
    <source>
        <dbReference type="ARBA" id="ARBA00023244"/>
    </source>
</evidence>
<dbReference type="RefSeq" id="WP_089410694.1">
    <property type="nucleotide sequence ID" value="NZ_FZQA01000001.1"/>
</dbReference>
<keyword evidence="12" id="KW-1185">Reference proteome</keyword>
<dbReference type="CDD" id="cd03411">
    <property type="entry name" value="Ferrochelatase_N"/>
    <property type="match status" value="1"/>
</dbReference>
<dbReference type="GO" id="GO:0004325">
    <property type="term" value="F:ferrochelatase activity"/>
    <property type="evidence" value="ECO:0007669"/>
    <property type="project" value="UniProtKB-UniRule"/>
</dbReference>
<comment type="pathway">
    <text evidence="9 10">Porphyrin-containing compound metabolism; protoheme biosynthesis; protoheme from protoporphyrin-IX: step 1/1.</text>
</comment>
<dbReference type="PANTHER" id="PTHR11108">
    <property type="entry name" value="FERROCHELATASE"/>
    <property type="match status" value="1"/>
</dbReference>
<evidence type="ECO:0000256" key="1">
    <source>
        <dbReference type="ARBA" id="ARBA00007718"/>
    </source>
</evidence>
<dbReference type="Pfam" id="PF00762">
    <property type="entry name" value="Ferrochelatase"/>
    <property type="match status" value="1"/>
</dbReference>
<evidence type="ECO:0000256" key="2">
    <source>
        <dbReference type="ARBA" id="ARBA00022490"/>
    </source>
</evidence>
<comment type="similarity">
    <text evidence="1 9 10">Belongs to the ferrochelatase family.</text>
</comment>
<dbReference type="InterPro" id="IPR033644">
    <property type="entry name" value="Ferrochelatase_C"/>
</dbReference>
<evidence type="ECO:0000256" key="9">
    <source>
        <dbReference type="HAMAP-Rule" id="MF_00323"/>
    </source>
</evidence>
<accession>A0A239PJD0</accession>
<dbReference type="EC" id="4.98.1.1" evidence="9 10"/>
<dbReference type="GO" id="GO:0005737">
    <property type="term" value="C:cytoplasm"/>
    <property type="evidence" value="ECO:0007669"/>
    <property type="project" value="UniProtKB-SubCell"/>
</dbReference>
<dbReference type="AlphaFoldDB" id="A0A239PJD0"/>
<comment type="catalytic activity">
    <reaction evidence="9 10">
        <text>heme b + 2 H(+) = protoporphyrin IX + Fe(2+)</text>
        <dbReference type="Rhea" id="RHEA:22584"/>
        <dbReference type="ChEBI" id="CHEBI:15378"/>
        <dbReference type="ChEBI" id="CHEBI:29033"/>
        <dbReference type="ChEBI" id="CHEBI:57306"/>
        <dbReference type="ChEBI" id="CHEBI:60344"/>
        <dbReference type="EC" id="4.98.1.1"/>
    </reaction>
</comment>
<evidence type="ECO:0000256" key="8">
    <source>
        <dbReference type="ARBA" id="ARBA00024536"/>
    </source>
</evidence>
<organism evidence="11 12">
    <name type="scientific">Amphiplicatus metriothermophilus</name>
    <dbReference type="NCBI Taxonomy" id="1519374"/>
    <lineage>
        <taxon>Bacteria</taxon>
        <taxon>Pseudomonadati</taxon>
        <taxon>Pseudomonadota</taxon>
        <taxon>Alphaproteobacteria</taxon>
        <taxon>Parvularculales</taxon>
        <taxon>Parvularculaceae</taxon>
        <taxon>Amphiplicatus</taxon>
    </lineage>
</organism>
<dbReference type="PROSITE" id="PS00534">
    <property type="entry name" value="FERROCHELATASE"/>
    <property type="match status" value="1"/>
</dbReference>
<evidence type="ECO:0000256" key="6">
    <source>
        <dbReference type="ARBA" id="ARBA00023239"/>
    </source>
</evidence>
<dbReference type="EMBL" id="FZQA01000001">
    <property type="protein sequence ID" value="SNT67670.1"/>
    <property type="molecule type" value="Genomic_DNA"/>
</dbReference>
<dbReference type="InterPro" id="IPR001015">
    <property type="entry name" value="Ferrochelatase"/>
</dbReference>
<comment type="subcellular location">
    <subcellularLocation>
        <location evidence="9 10">Cytoplasm</location>
    </subcellularLocation>
</comment>
<dbReference type="Gene3D" id="3.40.50.1400">
    <property type="match status" value="2"/>
</dbReference>
<dbReference type="InterPro" id="IPR019772">
    <property type="entry name" value="Ferrochelatase_AS"/>
</dbReference>
<evidence type="ECO:0000313" key="11">
    <source>
        <dbReference type="EMBL" id="SNT67670.1"/>
    </source>
</evidence>
<keyword evidence="5 9" id="KW-0350">Heme biosynthesis</keyword>
<name>A0A239PJD0_9PROT</name>
<sequence>MNDPSQNRNLPEGHPAIAPPRTGVLLVNLGTPDAPTPGAVRRYLAEFLSDRRVVDYPRALWLPLLYGVILNVRPARTARAYKAIWREEGESPLRWFTRRQAEALAARLGAGVLVDWAMRYGAPSLAGRLEAMRAAGAGRILVLPLYPQYSASTTASVNDALFAAVRAMRWQPALRLAPAFHDEPAYIEALAAGARRRFAELGWTPERVIISFHGLPERFLAAGDPYHCHCQKTARLLRAAMGWSEEAAPIAFQSRFGPEKWLGPATDETIERLAREGTRWLAVMTPGFMADCLETLEEIAVAGRARFLAAGGEAFDAIPCLNDAPEAVALLESLARRELAGWA</sequence>
<dbReference type="HAMAP" id="MF_00323">
    <property type="entry name" value="Ferrochelatase"/>
    <property type="match status" value="1"/>
</dbReference>
<proteinExistence type="inferred from homology"/>
<keyword evidence="7 9" id="KW-0627">Porphyrin biosynthesis</keyword>
<dbReference type="Proteomes" id="UP000198346">
    <property type="component" value="Unassembled WGS sequence"/>
</dbReference>
<evidence type="ECO:0000256" key="4">
    <source>
        <dbReference type="ARBA" id="ARBA00023004"/>
    </source>
</evidence>
<dbReference type="GO" id="GO:0046872">
    <property type="term" value="F:metal ion binding"/>
    <property type="evidence" value="ECO:0007669"/>
    <property type="project" value="UniProtKB-KW"/>
</dbReference>
<dbReference type="NCBIfam" id="TIGR00109">
    <property type="entry name" value="hemH"/>
    <property type="match status" value="1"/>
</dbReference>
<dbReference type="FunFam" id="3.40.50.1400:FF:000002">
    <property type="entry name" value="Ferrochelatase"/>
    <property type="match status" value="1"/>
</dbReference>
<comment type="function">
    <text evidence="9 10">Catalyzes the ferrous insertion into protoporphyrin IX.</text>
</comment>
<protein>
    <recommendedName>
        <fullName evidence="9 10">Ferrochelatase</fullName>
        <ecNumber evidence="9 10">4.98.1.1</ecNumber>
    </recommendedName>
    <alternativeName>
        <fullName evidence="9">Heme synthase</fullName>
    </alternativeName>
    <alternativeName>
        <fullName evidence="9">Protoheme ferro-lyase</fullName>
    </alternativeName>
</protein>
<comment type="catalytic activity">
    <reaction evidence="8">
        <text>Fe-coproporphyrin III + 2 H(+) = coproporphyrin III + Fe(2+)</text>
        <dbReference type="Rhea" id="RHEA:49572"/>
        <dbReference type="ChEBI" id="CHEBI:15378"/>
        <dbReference type="ChEBI" id="CHEBI:29033"/>
        <dbReference type="ChEBI" id="CHEBI:68438"/>
        <dbReference type="ChEBI" id="CHEBI:131725"/>
        <dbReference type="EC" id="4.99.1.9"/>
    </reaction>
    <physiologicalReaction direction="right-to-left" evidence="8">
        <dbReference type="Rhea" id="RHEA:49574"/>
    </physiologicalReaction>
</comment>
<feature type="binding site" evidence="9">
    <location>
        <position position="294"/>
    </location>
    <ligand>
        <name>Fe(2+)</name>
        <dbReference type="ChEBI" id="CHEBI:29033"/>
    </ligand>
</feature>
<dbReference type="SUPFAM" id="SSF53800">
    <property type="entry name" value="Chelatase"/>
    <property type="match status" value="1"/>
</dbReference>
<keyword evidence="6 9" id="KW-0456">Lyase</keyword>
<evidence type="ECO:0000256" key="3">
    <source>
        <dbReference type="ARBA" id="ARBA00022723"/>
    </source>
</evidence>
<dbReference type="UniPathway" id="UPA00252">
    <property type="reaction ID" value="UER00325"/>
</dbReference>
<evidence type="ECO:0000313" key="12">
    <source>
        <dbReference type="Proteomes" id="UP000198346"/>
    </source>
</evidence>
<feature type="binding site" evidence="9">
    <location>
        <position position="213"/>
    </location>
    <ligand>
        <name>Fe(2+)</name>
        <dbReference type="ChEBI" id="CHEBI:29033"/>
    </ligand>
</feature>